<dbReference type="Proteomes" id="UP000183557">
    <property type="component" value="Unassembled WGS sequence"/>
</dbReference>
<proteinExistence type="predicted"/>
<dbReference type="GO" id="GO:0008168">
    <property type="term" value="F:methyltransferase activity"/>
    <property type="evidence" value="ECO:0007669"/>
    <property type="project" value="UniProtKB-KW"/>
</dbReference>
<dbReference type="CDD" id="cd02440">
    <property type="entry name" value="AdoMet_MTases"/>
    <property type="match status" value="1"/>
</dbReference>
<dbReference type="AlphaFoldDB" id="A0A1I3QYH9"/>
<dbReference type="InterPro" id="IPR029063">
    <property type="entry name" value="SAM-dependent_MTases_sf"/>
</dbReference>
<reference evidence="2" key="1">
    <citation type="submission" date="2016-10" db="EMBL/GenBank/DDBJ databases">
        <authorList>
            <person name="Varghese N."/>
            <person name="Submissions S."/>
        </authorList>
    </citation>
    <scope>NUCLEOTIDE SEQUENCE [LARGE SCALE GENOMIC DNA]</scope>
    <source>
        <strain evidence="2">CGMCC 1.3704</strain>
    </source>
</reference>
<evidence type="ECO:0000313" key="2">
    <source>
        <dbReference type="Proteomes" id="UP000183557"/>
    </source>
</evidence>
<dbReference type="InterPro" id="IPR010719">
    <property type="entry name" value="MnmM_MeTrfase"/>
</dbReference>
<evidence type="ECO:0000313" key="1">
    <source>
        <dbReference type="EMBL" id="SFJ38945.1"/>
    </source>
</evidence>
<protein>
    <submittedName>
        <fullName evidence="1">Putative rRNA methylase</fullName>
    </submittedName>
</protein>
<keyword evidence="1" id="KW-0808">Transferase</keyword>
<dbReference type="PANTHER" id="PTHR35276:SF1">
    <property type="entry name" value="TRNA (MNM(5)S(2)U34)-METHYLTRANSFERASE, CHLOROPLASTIC"/>
    <property type="match status" value="1"/>
</dbReference>
<sequence length="190" mass="21111">MILDRILDFAHSLMERAVQKGDIVVDGTCGNGYDTAFLAKIVGETGHVYAFDVQEEAINNTKERLRKEGVSEQSTVIYDSHVHVQEYLQTEHKGNVQAAIYNLGYLPGSDKTIITKPEGTIESVKSVLATLKKGGLIVLVVYHGHPGGRKEKDALLEYVTSLDSKNHQVLNYEFINKKNTPPFILAIEKI</sequence>
<dbReference type="SUPFAM" id="SSF53335">
    <property type="entry name" value="S-adenosyl-L-methionine-dependent methyltransferases"/>
    <property type="match status" value="1"/>
</dbReference>
<name>A0A1I3QYH9_HALDA</name>
<dbReference type="Gene3D" id="3.40.50.150">
    <property type="entry name" value="Vaccinia Virus protein VP39"/>
    <property type="match status" value="1"/>
</dbReference>
<keyword evidence="1" id="KW-0489">Methyltransferase</keyword>
<keyword evidence="2" id="KW-1185">Reference proteome</keyword>
<organism evidence="1 2">
    <name type="scientific">Halobacillus dabanensis</name>
    <dbReference type="NCBI Taxonomy" id="240302"/>
    <lineage>
        <taxon>Bacteria</taxon>
        <taxon>Bacillati</taxon>
        <taxon>Bacillota</taxon>
        <taxon>Bacilli</taxon>
        <taxon>Bacillales</taxon>
        <taxon>Bacillaceae</taxon>
        <taxon>Halobacillus</taxon>
    </lineage>
</organism>
<dbReference type="RefSeq" id="WP_075035126.1">
    <property type="nucleotide sequence ID" value="NZ_FOSB01000002.1"/>
</dbReference>
<dbReference type="OrthoDB" id="9792989at2"/>
<accession>A0A1I3QYH9</accession>
<dbReference type="PANTHER" id="PTHR35276">
    <property type="entry name" value="S-ADENOSYL-L-METHIONINE-DEPENDENT METHYLTRANSFERASES SUPERFAMILY PROTEIN"/>
    <property type="match status" value="1"/>
</dbReference>
<dbReference type="GO" id="GO:0032259">
    <property type="term" value="P:methylation"/>
    <property type="evidence" value="ECO:0007669"/>
    <property type="project" value="UniProtKB-KW"/>
</dbReference>
<dbReference type="EMBL" id="FOSB01000002">
    <property type="protein sequence ID" value="SFJ38945.1"/>
    <property type="molecule type" value="Genomic_DNA"/>
</dbReference>
<dbReference type="Pfam" id="PF06962">
    <property type="entry name" value="rRNA_methylase"/>
    <property type="match status" value="1"/>
</dbReference>
<gene>
    <name evidence="1" type="ORF">SAMN04487936_1025</name>
</gene>